<organism evidence="2 3">
    <name type="scientific">Hymenobacter segetis</name>
    <dbReference type="NCBI Taxonomy" id="2025509"/>
    <lineage>
        <taxon>Bacteria</taxon>
        <taxon>Pseudomonadati</taxon>
        <taxon>Bacteroidota</taxon>
        <taxon>Cytophagia</taxon>
        <taxon>Cytophagales</taxon>
        <taxon>Hymenobacteraceae</taxon>
        <taxon>Hymenobacter</taxon>
    </lineage>
</organism>
<dbReference type="Proteomes" id="UP001479606">
    <property type="component" value="Unassembled WGS sequence"/>
</dbReference>
<evidence type="ECO:0000313" key="2">
    <source>
        <dbReference type="EMBL" id="MEL5994659.1"/>
    </source>
</evidence>
<protein>
    <submittedName>
        <fullName evidence="2">T9SS type A sorting domain-containing protein</fullName>
    </submittedName>
</protein>
<evidence type="ECO:0000313" key="3">
    <source>
        <dbReference type="Proteomes" id="UP001479606"/>
    </source>
</evidence>
<dbReference type="EMBL" id="JBCEVZ010000021">
    <property type="protein sequence ID" value="MEL5994659.1"/>
    <property type="molecule type" value="Genomic_DNA"/>
</dbReference>
<proteinExistence type="predicted"/>
<feature type="signal peptide" evidence="1">
    <location>
        <begin position="1"/>
        <end position="27"/>
    </location>
</feature>
<keyword evidence="1" id="KW-0732">Signal</keyword>
<comment type="caution">
    <text evidence="2">The sequence shown here is derived from an EMBL/GenBank/DDBJ whole genome shotgun (WGS) entry which is preliminary data.</text>
</comment>
<name>A0ABU9LVB2_9BACT</name>
<feature type="chain" id="PRO_5046946214" evidence="1">
    <location>
        <begin position="28"/>
        <end position="614"/>
    </location>
</feature>
<keyword evidence="3" id="KW-1185">Reference proteome</keyword>
<gene>
    <name evidence="2" type="ORF">AAFH49_10610</name>
</gene>
<reference evidence="2 3" key="1">
    <citation type="journal article" date="2018" name="Arch. Microbiol.">
        <title>Hymenobacter segetis sp. nov., isolated from soil.</title>
        <authorList>
            <person name="Ten L.N."/>
            <person name="Lim S.J."/>
            <person name="Kim B.O."/>
            <person name="Kang I.K."/>
            <person name="Jung H.Y."/>
        </authorList>
    </citation>
    <scope>NUCLEOTIDE SEQUENCE [LARGE SCALE GENOMIC DNA]</scope>
    <source>
        <strain evidence="2 3">S7-3-11</strain>
    </source>
</reference>
<evidence type="ECO:0000256" key="1">
    <source>
        <dbReference type="SAM" id="SignalP"/>
    </source>
</evidence>
<dbReference type="RefSeq" id="WP_342297952.1">
    <property type="nucleotide sequence ID" value="NZ_JBCEVZ010000021.1"/>
</dbReference>
<sequence length="614" mass="62430">MRHITPLAPGRWLAGLLLLLTGPVARAQAPTWQMAVATNQTGSYRPQVSATATDASGNVYLTGNFSGTTSFGSITLTSAPRITTPGSTSTYDADIFVAKWSPISNDFVWAQRAGGGGYDAASAIAVVGTNVYIAGAFSGPTATFSGTTLVNTTYDGTSSTVYNGTDLFVAKLTDLGTTASFTWAQRASGTSNEFATGLAASGSNVYVTGWFSYSPVTFGTTTLTDYSALGHPFVAKLVDNGATASFAWAQQGGGPNGSVATALAINGPNVYVTGHFSGATATFGPFTLTNANTVTGPIYGNRSDVFVAKLTDAGLTSSFTWAQQAGGVGFDQALALAVNGTSVYIAGYYGSYSYSLSGDLGNTPATFGSTSLPSIGEYDAFVAKLTDAGATASFTWAQRAGGTGIDSATAIAVRGNNVYVAGTFRSTQISFGATTLAKASGASNYYRDVFVTKLLDAGNASSFAWAQQAGSSTDDFATSVSVTGADVYVGGAVGPTASFGSHSINNSTTQAAFLATLTDPTLTATSAAQSNLSFALAPNPARTAVALTLPALPGTATATLTLRDALGRALRTETLALPAAGLRHELDLRGLAPGIYAVQVLAGPATATRRLVVE</sequence>
<accession>A0ABU9LVB2</accession>